<reference evidence="2 3" key="1">
    <citation type="journal article" date="2021" name="Elife">
        <title>Chloroplast acquisition without the gene transfer in kleptoplastic sea slugs, Plakobranchus ocellatus.</title>
        <authorList>
            <person name="Maeda T."/>
            <person name="Takahashi S."/>
            <person name="Yoshida T."/>
            <person name="Shimamura S."/>
            <person name="Takaki Y."/>
            <person name="Nagai Y."/>
            <person name="Toyoda A."/>
            <person name="Suzuki Y."/>
            <person name="Arimoto A."/>
            <person name="Ishii H."/>
            <person name="Satoh N."/>
            <person name="Nishiyama T."/>
            <person name="Hasebe M."/>
            <person name="Maruyama T."/>
            <person name="Minagawa J."/>
            <person name="Obokata J."/>
            <person name="Shigenobu S."/>
        </authorList>
    </citation>
    <scope>NUCLEOTIDE SEQUENCE [LARGE SCALE GENOMIC DNA]</scope>
</reference>
<protein>
    <submittedName>
        <fullName evidence="2">Potassium voltage-gated channel subfamily a member</fullName>
    </submittedName>
</protein>
<dbReference type="Proteomes" id="UP000735302">
    <property type="component" value="Unassembled WGS sequence"/>
</dbReference>
<evidence type="ECO:0000313" key="3">
    <source>
        <dbReference type="Proteomes" id="UP000735302"/>
    </source>
</evidence>
<accession>A0AAV3YJ91</accession>
<sequence length="118" mass="13289">MTQYLPPNLLALFAARDPLPFLPPADKLPHEKKRAAYLGVAEFLNGFEPIRQDIDEEVDFGRWRLPMRAPDIAGPPHGATSSHGYSCMRIALLPHHREGTGAQHNSALCLDNICRRWH</sequence>
<feature type="domain" description="U1 small nuclear ribonucleoprotein of 70kDa N-terminal" evidence="1">
    <location>
        <begin position="4"/>
        <end position="52"/>
    </location>
</feature>
<proteinExistence type="predicted"/>
<keyword evidence="3" id="KW-1185">Reference proteome</keyword>
<evidence type="ECO:0000313" key="2">
    <source>
        <dbReference type="EMBL" id="GFN87320.1"/>
    </source>
</evidence>
<dbReference type="AlphaFoldDB" id="A0AAV3YJ91"/>
<gene>
    <name evidence="2" type="ORF">PoB_001382600</name>
</gene>
<dbReference type="EMBL" id="BLXT01001699">
    <property type="protein sequence ID" value="GFN87320.1"/>
    <property type="molecule type" value="Genomic_DNA"/>
</dbReference>
<dbReference type="InterPro" id="IPR022023">
    <property type="entry name" value="U1snRNP70_N"/>
</dbReference>
<evidence type="ECO:0000259" key="1">
    <source>
        <dbReference type="Pfam" id="PF12220"/>
    </source>
</evidence>
<organism evidence="2 3">
    <name type="scientific">Plakobranchus ocellatus</name>
    <dbReference type="NCBI Taxonomy" id="259542"/>
    <lineage>
        <taxon>Eukaryota</taxon>
        <taxon>Metazoa</taxon>
        <taxon>Spiralia</taxon>
        <taxon>Lophotrochozoa</taxon>
        <taxon>Mollusca</taxon>
        <taxon>Gastropoda</taxon>
        <taxon>Heterobranchia</taxon>
        <taxon>Euthyneura</taxon>
        <taxon>Panpulmonata</taxon>
        <taxon>Sacoglossa</taxon>
        <taxon>Placobranchoidea</taxon>
        <taxon>Plakobranchidae</taxon>
        <taxon>Plakobranchus</taxon>
    </lineage>
</organism>
<dbReference type="Pfam" id="PF12220">
    <property type="entry name" value="U1snRNP70_N"/>
    <property type="match status" value="1"/>
</dbReference>
<name>A0AAV3YJ91_9GAST</name>
<comment type="caution">
    <text evidence="2">The sequence shown here is derived from an EMBL/GenBank/DDBJ whole genome shotgun (WGS) entry which is preliminary data.</text>
</comment>